<keyword evidence="2" id="KW-1185">Reference proteome</keyword>
<dbReference type="STRING" id="545695.TREAZ_2490"/>
<name>F5YF73_LEAAZ</name>
<dbReference type="EMBL" id="CP001841">
    <property type="protein sequence ID" value="AEF83343.1"/>
    <property type="molecule type" value="Genomic_DNA"/>
</dbReference>
<evidence type="ECO:0000313" key="1">
    <source>
        <dbReference type="EMBL" id="AEF83343.1"/>
    </source>
</evidence>
<accession>F5YF73</accession>
<reference evidence="1 2" key="2">
    <citation type="journal article" date="2011" name="ISME J.">
        <title>RNA-seq reveals cooperative metabolic interactions between two termite-gut spirochete species in co-culture.</title>
        <authorList>
            <person name="Rosenthal A.Z."/>
            <person name="Matson E.G."/>
            <person name="Eldar A."/>
            <person name="Leadbetter J.R."/>
        </authorList>
    </citation>
    <scope>NUCLEOTIDE SEQUENCE [LARGE SCALE GENOMIC DNA]</scope>
    <source>
        <strain evidence="2">ATCC BAA-888 / DSM 13862 / ZAS-9</strain>
    </source>
</reference>
<dbReference type="AlphaFoldDB" id="F5YF73"/>
<dbReference type="RefSeq" id="WP_015713032.1">
    <property type="nucleotide sequence ID" value="NC_015577.1"/>
</dbReference>
<reference evidence="2" key="1">
    <citation type="submission" date="2009-12" db="EMBL/GenBank/DDBJ databases">
        <title>Complete sequence of Treponema azotonutricium strain ZAS-9.</title>
        <authorList>
            <person name="Tetu S.G."/>
            <person name="Matson E."/>
            <person name="Ren Q."/>
            <person name="Seshadri R."/>
            <person name="Elbourne L."/>
            <person name="Hassan K.A."/>
            <person name="Durkin A."/>
            <person name="Radune D."/>
            <person name="Mohamoud Y."/>
            <person name="Shay R."/>
            <person name="Jin S."/>
            <person name="Zhang X."/>
            <person name="Lucey K."/>
            <person name="Ballor N.R."/>
            <person name="Ottesen E."/>
            <person name="Rosenthal R."/>
            <person name="Allen A."/>
            <person name="Leadbetter J.R."/>
            <person name="Paulsen I.T."/>
        </authorList>
    </citation>
    <scope>NUCLEOTIDE SEQUENCE [LARGE SCALE GENOMIC DNA]</scope>
    <source>
        <strain evidence="2">ATCC BAA-888 / DSM 13862 / ZAS-9</strain>
    </source>
</reference>
<dbReference type="HOGENOM" id="CLU_2653407_0_0_12"/>
<dbReference type="InParanoid" id="F5YF73"/>
<evidence type="ECO:0000313" key="2">
    <source>
        <dbReference type="Proteomes" id="UP000009222"/>
    </source>
</evidence>
<dbReference type="Proteomes" id="UP000009222">
    <property type="component" value="Chromosome"/>
</dbReference>
<dbReference type="KEGG" id="taz:TREAZ_2490"/>
<proteinExistence type="predicted"/>
<gene>
    <name evidence="1" type="ordered locus">TREAZ_2490</name>
</gene>
<protein>
    <submittedName>
        <fullName evidence="1">Uncharacterized protein</fullName>
    </submittedName>
</protein>
<sequence length="76" mass="8705">MTFNDCHGAAYDIRALSKVMTDYAINLMSDEDSSEICVSVFGIIRDNIEKILELFDRIECLPDIKALEHARKEDHD</sequence>
<organism evidence="1 2">
    <name type="scientific">Leadbettera azotonutricia (strain ATCC BAA-888 / DSM 13862 / ZAS-9)</name>
    <name type="common">Treponema azotonutricium</name>
    <dbReference type="NCBI Taxonomy" id="545695"/>
    <lineage>
        <taxon>Bacteria</taxon>
        <taxon>Pseudomonadati</taxon>
        <taxon>Spirochaetota</taxon>
        <taxon>Spirochaetia</taxon>
        <taxon>Spirochaetales</taxon>
        <taxon>Breznakiellaceae</taxon>
        <taxon>Leadbettera</taxon>
    </lineage>
</organism>